<dbReference type="InterPro" id="IPR040745">
    <property type="entry name" value="Ankyrin_UPA"/>
</dbReference>
<evidence type="ECO:0000256" key="5">
    <source>
        <dbReference type="ARBA" id="ARBA00023043"/>
    </source>
</evidence>
<feature type="repeat" description="ANK" evidence="7">
    <location>
        <begin position="180"/>
        <end position="212"/>
    </location>
</feature>
<evidence type="ECO:0000256" key="6">
    <source>
        <dbReference type="ARBA" id="ARBA00023136"/>
    </source>
</evidence>
<feature type="domain" description="ZU5" evidence="9">
    <location>
        <begin position="1080"/>
        <end position="1204"/>
    </location>
</feature>
<dbReference type="PROSITE" id="PS50088">
    <property type="entry name" value="ANK_REPEAT"/>
    <property type="match status" value="18"/>
</dbReference>
<keyword evidence="6 8" id="KW-0472">Membrane</keyword>
<dbReference type="GO" id="GO:0016020">
    <property type="term" value="C:membrane"/>
    <property type="evidence" value="ECO:0007669"/>
    <property type="project" value="UniProtKB-SubCell"/>
</dbReference>
<dbReference type="Ensembl" id="ENSSAUT00010057381.1">
    <property type="protein sequence ID" value="ENSSAUP00010054600.1"/>
    <property type="gene ID" value="ENSSAUG00010021843.1"/>
</dbReference>
<dbReference type="GeneTree" id="ENSGT00940000154939"/>
<feature type="repeat" description="ANK" evidence="7">
    <location>
        <begin position="312"/>
        <end position="344"/>
    </location>
</feature>
<protein>
    <submittedName>
        <fullName evidence="10">Ankyrin 3</fullName>
    </submittedName>
</protein>
<feature type="repeat" description="ANK" evidence="7">
    <location>
        <begin position="246"/>
        <end position="278"/>
    </location>
</feature>
<dbReference type="FunFam" id="2.60.220.30:FF:000005">
    <property type="entry name" value="Ankyrin-2 isoform 2"/>
    <property type="match status" value="1"/>
</dbReference>
<evidence type="ECO:0000256" key="1">
    <source>
        <dbReference type="ARBA" id="ARBA00004370"/>
    </source>
</evidence>
<dbReference type="PANTHER" id="PTHR24123:SF74">
    <property type="entry name" value="ANKYRIN 3"/>
    <property type="match status" value="1"/>
</dbReference>
<dbReference type="SMART" id="SM00248">
    <property type="entry name" value="ANK"/>
    <property type="match status" value="19"/>
</dbReference>
<feature type="repeat" description="ANK" evidence="7">
    <location>
        <begin position="665"/>
        <end position="697"/>
    </location>
</feature>
<dbReference type="PROSITE" id="PS50297">
    <property type="entry name" value="ANK_REP_REGION"/>
    <property type="match status" value="18"/>
</dbReference>
<gene>
    <name evidence="10" type="primary">ANK3</name>
</gene>
<dbReference type="Pfam" id="PF17809">
    <property type="entry name" value="UPA_2"/>
    <property type="match status" value="1"/>
</dbReference>
<dbReference type="Gene3D" id="2.60.220.30">
    <property type="match status" value="3"/>
</dbReference>
<evidence type="ECO:0000256" key="8">
    <source>
        <dbReference type="SAM" id="Phobius"/>
    </source>
</evidence>
<dbReference type="PROSITE" id="PS51145">
    <property type="entry name" value="ZU5"/>
    <property type="match status" value="2"/>
</dbReference>
<evidence type="ECO:0000256" key="2">
    <source>
        <dbReference type="ARBA" id="ARBA00004496"/>
    </source>
</evidence>
<dbReference type="SMART" id="SM00218">
    <property type="entry name" value="ZU5"/>
    <property type="match status" value="1"/>
</dbReference>
<keyword evidence="4" id="KW-0677">Repeat</keyword>
<feature type="repeat" description="ANK" evidence="7">
    <location>
        <begin position="566"/>
        <end position="598"/>
    </location>
</feature>
<feature type="repeat" description="ANK" evidence="7">
    <location>
        <begin position="599"/>
        <end position="631"/>
    </location>
</feature>
<evidence type="ECO:0000313" key="10">
    <source>
        <dbReference type="Ensembl" id="ENSSAUP00010054600.1"/>
    </source>
</evidence>
<feature type="repeat" description="ANK" evidence="7">
    <location>
        <begin position="411"/>
        <end position="443"/>
    </location>
</feature>
<dbReference type="Gene3D" id="2.60.40.2660">
    <property type="match status" value="1"/>
</dbReference>
<evidence type="ECO:0000256" key="7">
    <source>
        <dbReference type="PROSITE-ProRule" id="PRU00023"/>
    </source>
</evidence>
<evidence type="ECO:0000256" key="4">
    <source>
        <dbReference type="ARBA" id="ARBA00022737"/>
    </source>
</evidence>
<feature type="repeat" description="ANK" evidence="7">
    <location>
        <begin position="213"/>
        <end position="245"/>
    </location>
</feature>
<dbReference type="FunFam" id="1.25.40.20:FF:000003">
    <property type="entry name" value="Ankyrin, isoform B"/>
    <property type="match status" value="1"/>
</dbReference>
<dbReference type="GO" id="GO:0005737">
    <property type="term" value="C:cytoplasm"/>
    <property type="evidence" value="ECO:0007669"/>
    <property type="project" value="UniProtKB-SubCell"/>
</dbReference>
<dbReference type="Pfam" id="PF00023">
    <property type="entry name" value="Ank"/>
    <property type="match status" value="2"/>
</dbReference>
<feature type="repeat" description="ANK" evidence="7">
    <location>
        <begin position="632"/>
        <end position="664"/>
    </location>
</feature>
<dbReference type="FunFam" id="1.25.40.20:FF:000001">
    <property type="entry name" value="Ankyrin-2 isoform 2"/>
    <property type="match status" value="1"/>
</dbReference>
<dbReference type="PANTHER" id="PTHR24123">
    <property type="entry name" value="ANKYRIN REPEAT-CONTAINING"/>
    <property type="match status" value="1"/>
</dbReference>
<name>A0A671XU85_SPAAU</name>
<keyword evidence="8" id="KW-0812">Transmembrane</keyword>
<sequence length="1491" mass="164545">FTLFLCAQKTASGISFESRFIFTDLTTDVNACYLRSARAGNLEKALDYLKNGVDINICNQNGLNALHLASKEGHVEVVAELIKHGANVDAATKKGNTALHIASLAGQTDVVKELVTHSANVNAQSQNVGCETKFSFTRKVRLPALHIAARKDDTKAAALLLQNDHNADVESKVQYRNYISGFTPLHIAAHYGNINVATLLLNRGAAVDFKARNDITPLHVASKRGNSNMVRLLLERGAKIDARTKDGLTPLHCGARSGHEQVVEMLLDRGAPILSKTKNGLSPLHMATQGDHLNCVQLLLHHEVPVDDVTNDYLTALHVAAHCGHYKVAKVIVDKKANPNAKALNGFTPLHIACKKNRVKVMELLLKHGASIQAVTESGLTPIHVAAFMGHDNIVHQLIHHGASPNTSNVRGETALHMAARAGQSNVVRYLIQNGARVDATAKDDQTPLHISSRLGKQDIVHQLLGNGACPDATTSSGYTPLHLAAREGHRDVATALLDQGANLGIITKSGLTPLHVAAHYDNQKVALLLLNQGASPHAAAKTANKYNYQNNKDTTVFRLSLCAQNGYTPLHIAAKKNQMEITTTLLEYGASTNTVTRQGITPLHLAAQEGNVDIVTLLLARDAPVNMGNKSGLTPLHLAAQEDKVNVAEVLVNQGATIDPETKLGYTPLHVACHYGNVKMVNFLLKNQAKVNAKTKNGYTPLHQAAQQGHTHIINLLLHHGASPNELTANGNSALSIARRLGYISVVDTLKVVTEETLTTQTVIEKHKMNVPETMNEVLDMSDDEGDDAMTGDTDKYLAPQDLRELGDDSLPQEGYMGFSVGARSQSLRSFSSDRSNTLNRSSFTRDSMMIEEMLAPKEMVRTRKRRYSWTADTLDNINLVSSPIHSGFLVSFMVDARGGSMRGSRHNGMRIIIPPRKCTAPTRITCRLVKRHKLASPPPMVEGEGLASRLVEVGPAGAQFLGKLHLPRKLPALNEGESLVSPVLQLGPRGTRFVGPVIVEIPHFGSMRGHERELILLRSENGESWKEHLYDCKTDDLNQLLSGMDEELDSPEELEKKRICRIVTKDFPQYFAVVSRIRQETNQMGPEGGTLCSRSVPLVQASFPEGALTKKIKVGLQAQPVPDDTVKKILGNRATFSPIVTVEPRRRKFHKPITMTIPVPPLSGEGLSNGYKGDCTPCLRLLCSITGVHTKHTLFWEELCCISLPDCHQIPETVGLAMQLYRELICVPYMAKFVVFAKMNDPVESKLRCFCMTDDKVDKTLEQQENFEEVARSKDIEVLEGRPIYVDCYGNLAPLTKGGQQLVLNFYAFKENRLPFCVKVRDPSQEPCGRLTFLKECKMQKGLPQTAVCNLNITLPAVKKVRWRELTILCCHLHNHDHGQGSFGPNNTDEMKDGGRLWPNCRHCVFYLFKASLLHISVIFAVDSRHWLFHFVPTYLLIWMTCLLAEGFCAKGFYDYKAGFLWLDLLFACWRLFLFLCLFSLFVFFFSFA</sequence>
<feature type="repeat" description="ANK" evidence="7">
    <location>
        <begin position="444"/>
        <end position="476"/>
    </location>
</feature>
<comment type="subcellular location">
    <subcellularLocation>
        <location evidence="2">Cytoplasm</location>
    </subcellularLocation>
    <subcellularLocation>
        <location evidence="1">Membrane</location>
    </subcellularLocation>
</comment>
<feature type="repeat" description="ANK" evidence="7">
    <location>
        <begin position="698"/>
        <end position="730"/>
    </location>
</feature>
<feature type="domain" description="ZU5" evidence="9">
    <location>
        <begin position="890"/>
        <end position="1078"/>
    </location>
</feature>
<feature type="repeat" description="ANK" evidence="7">
    <location>
        <begin position="378"/>
        <end position="410"/>
    </location>
</feature>
<reference evidence="10" key="3">
    <citation type="submission" date="2025-09" db="UniProtKB">
        <authorList>
            <consortium name="Ensembl"/>
        </authorList>
    </citation>
    <scope>IDENTIFICATION</scope>
</reference>
<dbReference type="InterPro" id="IPR002110">
    <property type="entry name" value="Ankyrin_rpt"/>
</dbReference>
<dbReference type="Gene3D" id="1.25.40.20">
    <property type="entry name" value="Ankyrin repeat-containing domain"/>
    <property type="match status" value="4"/>
</dbReference>
<keyword evidence="5 7" id="KW-0040">ANK repeat</keyword>
<keyword evidence="11" id="KW-1185">Reference proteome</keyword>
<dbReference type="FunFam" id="2.60.40.2660:FF:000001">
    <property type="entry name" value="Ankyrin-3 isoform 2"/>
    <property type="match status" value="1"/>
</dbReference>
<feature type="repeat" description="ANK" evidence="7">
    <location>
        <begin position="279"/>
        <end position="311"/>
    </location>
</feature>
<reference evidence="10" key="1">
    <citation type="submission" date="2021-04" db="EMBL/GenBank/DDBJ databases">
        <authorList>
            <consortium name="Wellcome Sanger Institute Data Sharing"/>
        </authorList>
    </citation>
    <scope>NUCLEOTIDE SEQUENCE [LARGE SCALE GENOMIC DNA]</scope>
</reference>
<evidence type="ECO:0000313" key="11">
    <source>
        <dbReference type="Proteomes" id="UP000472265"/>
    </source>
</evidence>
<feature type="transmembrane region" description="Helical" evidence="8">
    <location>
        <begin position="1407"/>
        <end position="1424"/>
    </location>
</feature>
<dbReference type="SUPFAM" id="SSF48403">
    <property type="entry name" value="Ankyrin repeat"/>
    <property type="match status" value="2"/>
</dbReference>
<reference evidence="10" key="2">
    <citation type="submission" date="2025-08" db="UniProtKB">
        <authorList>
            <consortium name="Ensembl"/>
        </authorList>
    </citation>
    <scope>IDENTIFICATION</scope>
</reference>
<keyword evidence="8" id="KW-1133">Transmembrane helix</keyword>
<dbReference type="Pfam" id="PF13637">
    <property type="entry name" value="Ank_4"/>
    <property type="match status" value="3"/>
</dbReference>
<proteinExistence type="predicted"/>
<dbReference type="PRINTS" id="PR01415">
    <property type="entry name" value="ANKYRIN"/>
</dbReference>
<feature type="repeat" description="ANK" evidence="7">
    <location>
        <begin position="510"/>
        <end position="542"/>
    </location>
</feature>
<evidence type="ECO:0000259" key="9">
    <source>
        <dbReference type="PROSITE" id="PS51145"/>
    </source>
</evidence>
<feature type="repeat" description="ANK" evidence="7">
    <location>
        <begin position="61"/>
        <end position="93"/>
    </location>
</feature>
<evidence type="ECO:0000256" key="3">
    <source>
        <dbReference type="ARBA" id="ARBA00022490"/>
    </source>
</evidence>
<dbReference type="FunFam" id="2.60.220.30:FF:000009">
    <property type="entry name" value="Ankyrin 2, isoform G"/>
    <property type="match status" value="1"/>
</dbReference>
<dbReference type="Proteomes" id="UP000472265">
    <property type="component" value="Chromosome 20"/>
</dbReference>
<accession>A0A671XU85</accession>
<feature type="transmembrane region" description="Helical" evidence="8">
    <location>
        <begin position="1436"/>
        <end position="1456"/>
    </location>
</feature>
<dbReference type="Pfam" id="PF00791">
    <property type="entry name" value="ZU5"/>
    <property type="match status" value="2"/>
</dbReference>
<feature type="transmembrane region" description="Helical" evidence="8">
    <location>
        <begin position="1462"/>
        <end position="1488"/>
    </location>
</feature>
<dbReference type="InterPro" id="IPR051165">
    <property type="entry name" value="Multifunctional_ANK_Repeat"/>
</dbReference>
<feature type="repeat" description="ANK" evidence="7">
    <location>
        <begin position="345"/>
        <end position="377"/>
    </location>
</feature>
<dbReference type="Pfam" id="PF12796">
    <property type="entry name" value="Ank_2"/>
    <property type="match status" value="5"/>
</dbReference>
<dbReference type="FunFam" id="1.25.40.20:FF:000915">
    <property type="entry name" value="Uncharacterized protein"/>
    <property type="match status" value="1"/>
</dbReference>
<feature type="repeat" description="ANK" evidence="7">
    <location>
        <begin position="477"/>
        <end position="509"/>
    </location>
</feature>
<organism evidence="10 11">
    <name type="scientific">Sparus aurata</name>
    <name type="common">Gilthead sea bream</name>
    <dbReference type="NCBI Taxonomy" id="8175"/>
    <lineage>
        <taxon>Eukaryota</taxon>
        <taxon>Metazoa</taxon>
        <taxon>Chordata</taxon>
        <taxon>Craniata</taxon>
        <taxon>Vertebrata</taxon>
        <taxon>Euteleostomi</taxon>
        <taxon>Actinopterygii</taxon>
        <taxon>Neopterygii</taxon>
        <taxon>Teleostei</taxon>
        <taxon>Neoteleostei</taxon>
        <taxon>Acanthomorphata</taxon>
        <taxon>Eupercaria</taxon>
        <taxon>Spariformes</taxon>
        <taxon>Sparidae</taxon>
        <taxon>Sparus</taxon>
    </lineage>
</organism>
<keyword evidence="3" id="KW-0963">Cytoplasm</keyword>
<dbReference type="InterPro" id="IPR036770">
    <property type="entry name" value="Ankyrin_rpt-contain_sf"/>
</dbReference>
<feature type="repeat" description="ANK" evidence="7">
    <location>
        <begin position="94"/>
        <end position="126"/>
    </location>
</feature>
<dbReference type="InterPro" id="IPR000906">
    <property type="entry name" value="ZU5_dom"/>
</dbReference>